<evidence type="ECO:0000256" key="1">
    <source>
        <dbReference type="ARBA" id="ARBA00004370"/>
    </source>
</evidence>
<dbReference type="CDD" id="cd08760">
    <property type="entry name" value="Cyt_b561_FRRS1_like"/>
    <property type="match status" value="1"/>
</dbReference>
<dbReference type="SMART" id="SM00664">
    <property type="entry name" value="DoH"/>
    <property type="match status" value="1"/>
</dbReference>
<keyword evidence="6 8" id="KW-1133">Transmembrane helix</keyword>
<evidence type="ECO:0000259" key="10">
    <source>
        <dbReference type="PROSITE" id="PS50939"/>
    </source>
</evidence>
<keyword evidence="5" id="KW-0249">Electron transport</keyword>
<dbReference type="CDD" id="cd09631">
    <property type="entry name" value="DOMON_DOH"/>
    <property type="match status" value="1"/>
</dbReference>
<dbReference type="OrthoDB" id="202537at2759"/>
<keyword evidence="4" id="KW-0732">Signal</keyword>
<dbReference type="AlphaFoldDB" id="A0A835V446"/>
<dbReference type="Pfam" id="PF03351">
    <property type="entry name" value="DOMON"/>
    <property type="match status" value="1"/>
</dbReference>
<evidence type="ECO:0000256" key="5">
    <source>
        <dbReference type="ARBA" id="ARBA00022982"/>
    </source>
</evidence>
<accession>A0A835V446</accession>
<feature type="domain" description="Cytochrome b561" evidence="10">
    <location>
        <begin position="167"/>
        <end position="360"/>
    </location>
</feature>
<feature type="transmembrane region" description="Helical" evidence="8">
    <location>
        <begin position="238"/>
        <end position="258"/>
    </location>
</feature>
<keyword evidence="7 8" id="KW-0472">Membrane</keyword>
<feature type="transmembrane region" description="Helical" evidence="8">
    <location>
        <begin position="336"/>
        <end position="355"/>
    </location>
</feature>
<reference evidence="11 12" key="1">
    <citation type="journal article" date="2020" name="Nat. Food">
        <title>A phased Vanilla planifolia genome enables genetic improvement of flavour and production.</title>
        <authorList>
            <person name="Hasing T."/>
            <person name="Tang H."/>
            <person name="Brym M."/>
            <person name="Khazi F."/>
            <person name="Huang T."/>
            <person name="Chambers A.H."/>
        </authorList>
    </citation>
    <scope>NUCLEOTIDE SEQUENCE [LARGE SCALE GENOMIC DNA]</scope>
    <source>
        <tissue evidence="11">Leaf</tissue>
    </source>
</reference>
<name>A0A835V446_VANPL</name>
<protein>
    <recommendedName>
        <fullName evidence="13">Cytochrome b561 and DOMON domain-containing protein</fullName>
    </recommendedName>
</protein>
<organism evidence="11 12">
    <name type="scientific">Vanilla planifolia</name>
    <name type="common">Vanilla</name>
    <dbReference type="NCBI Taxonomy" id="51239"/>
    <lineage>
        <taxon>Eukaryota</taxon>
        <taxon>Viridiplantae</taxon>
        <taxon>Streptophyta</taxon>
        <taxon>Embryophyta</taxon>
        <taxon>Tracheophyta</taxon>
        <taxon>Spermatophyta</taxon>
        <taxon>Magnoliopsida</taxon>
        <taxon>Liliopsida</taxon>
        <taxon>Asparagales</taxon>
        <taxon>Orchidaceae</taxon>
        <taxon>Vanilloideae</taxon>
        <taxon>Vanilleae</taxon>
        <taxon>Vanilla</taxon>
    </lineage>
</organism>
<evidence type="ECO:0000256" key="3">
    <source>
        <dbReference type="ARBA" id="ARBA00022692"/>
    </source>
</evidence>
<sequence>MDTAAYLAAAIAYLSAITAIQAQLDSCATEISILFHSPFNSSAFTCHPVWKSFTLRYSQSEDGVLSVVLSAPYTTGWVGMGFSNDGMMVGSSAMVGWIGRAGKAHIRQFHLRSQSSSDVIVNEGNLLLTGVKPAVLLFGSSIYLAFQVKFLSPVAEQKLLFAFATETPNEFRLTKHEDKVSINFDFSSGSSSGSSFPYKMKRTHGALAIFGWGILLPIGAMVARYCKQWDGLWFELHLAFQFVGFFFGLAAVVTGISLNNKIYAEIALHRGLGIFILALGILQVAAFFVRPSKESKIRKYWNWYHHWVGRLVLFMAAVNIVLGIGVGDGGASWKVGYGFCVAFILIACIIGECMLCGRLPSKQVAAPS</sequence>
<dbReference type="Gene3D" id="1.20.120.1770">
    <property type="match status" value="1"/>
</dbReference>
<gene>
    <name evidence="11" type="ORF">HPP92_008811</name>
</gene>
<evidence type="ECO:0000256" key="8">
    <source>
        <dbReference type="SAM" id="Phobius"/>
    </source>
</evidence>
<comment type="subcellular location">
    <subcellularLocation>
        <location evidence="1">Membrane</location>
    </subcellularLocation>
</comment>
<dbReference type="Proteomes" id="UP000636800">
    <property type="component" value="Unassembled WGS sequence"/>
</dbReference>
<keyword evidence="2" id="KW-0813">Transport</keyword>
<feature type="domain" description="DOMON" evidence="9">
    <location>
        <begin position="51"/>
        <end position="166"/>
    </location>
</feature>
<keyword evidence="3 8" id="KW-0812">Transmembrane</keyword>
<evidence type="ECO:0000256" key="2">
    <source>
        <dbReference type="ARBA" id="ARBA00022448"/>
    </source>
</evidence>
<dbReference type="Pfam" id="PF03188">
    <property type="entry name" value="Cytochrom_B561"/>
    <property type="match status" value="1"/>
</dbReference>
<dbReference type="PROSITE" id="PS50836">
    <property type="entry name" value="DOMON"/>
    <property type="match status" value="1"/>
</dbReference>
<evidence type="ECO:0000256" key="6">
    <source>
        <dbReference type="ARBA" id="ARBA00022989"/>
    </source>
</evidence>
<evidence type="ECO:0000256" key="7">
    <source>
        <dbReference type="ARBA" id="ARBA00023136"/>
    </source>
</evidence>
<dbReference type="SMART" id="SM00665">
    <property type="entry name" value="B561"/>
    <property type="match status" value="1"/>
</dbReference>
<comment type="caution">
    <text evidence="11">The sequence shown here is derived from an EMBL/GenBank/DDBJ whole genome shotgun (WGS) entry which is preliminary data.</text>
</comment>
<feature type="transmembrane region" description="Helical" evidence="8">
    <location>
        <begin position="205"/>
        <end position="226"/>
    </location>
</feature>
<dbReference type="EMBL" id="JADCNL010000004">
    <property type="protein sequence ID" value="KAG0484732.1"/>
    <property type="molecule type" value="Genomic_DNA"/>
</dbReference>
<dbReference type="PROSITE" id="PS50939">
    <property type="entry name" value="CYTOCHROME_B561"/>
    <property type="match status" value="1"/>
</dbReference>
<dbReference type="GO" id="GO:0016020">
    <property type="term" value="C:membrane"/>
    <property type="evidence" value="ECO:0007669"/>
    <property type="project" value="UniProtKB-SubCell"/>
</dbReference>
<feature type="transmembrane region" description="Helical" evidence="8">
    <location>
        <begin position="301"/>
        <end position="324"/>
    </location>
</feature>
<dbReference type="InterPro" id="IPR045266">
    <property type="entry name" value="DOH_DOMON"/>
</dbReference>
<proteinExistence type="predicted"/>
<evidence type="ECO:0000313" key="12">
    <source>
        <dbReference type="Proteomes" id="UP000636800"/>
    </source>
</evidence>
<dbReference type="PANTHER" id="PTHR23130">
    <property type="entry name" value="CYTOCHROME B561 AND DOMON DOMAIN-CONTAINING PROTEIN"/>
    <property type="match status" value="1"/>
</dbReference>
<dbReference type="InterPro" id="IPR006593">
    <property type="entry name" value="Cyt_b561/ferric_Rdtase_TM"/>
</dbReference>
<dbReference type="InterPro" id="IPR005018">
    <property type="entry name" value="DOMON_domain"/>
</dbReference>
<dbReference type="PANTHER" id="PTHR23130:SF162">
    <property type="entry name" value="OS05G0237200 PROTEIN"/>
    <property type="match status" value="1"/>
</dbReference>
<evidence type="ECO:0000256" key="4">
    <source>
        <dbReference type="ARBA" id="ARBA00022729"/>
    </source>
</evidence>
<evidence type="ECO:0008006" key="13">
    <source>
        <dbReference type="Google" id="ProtNLM"/>
    </source>
</evidence>
<keyword evidence="12" id="KW-1185">Reference proteome</keyword>
<evidence type="ECO:0000313" key="11">
    <source>
        <dbReference type="EMBL" id="KAG0484732.1"/>
    </source>
</evidence>
<feature type="transmembrane region" description="Helical" evidence="8">
    <location>
        <begin position="270"/>
        <end position="289"/>
    </location>
</feature>
<evidence type="ECO:0000259" key="9">
    <source>
        <dbReference type="PROSITE" id="PS50836"/>
    </source>
</evidence>